<dbReference type="RefSeq" id="WP_340518766.1">
    <property type="nucleotide sequence ID" value="NZ_JBBLXS010000236.1"/>
</dbReference>
<evidence type="ECO:0000313" key="4">
    <source>
        <dbReference type="EMBL" id="MEK0186614.1"/>
    </source>
</evidence>
<name>A0ABU8YQE6_9CYAN</name>
<feature type="domain" description="Zinc-ribbon" evidence="3">
    <location>
        <begin position="1074"/>
        <end position="1096"/>
    </location>
</feature>
<accession>A0ABU8YQE6</accession>
<dbReference type="Proteomes" id="UP001384579">
    <property type="component" value="Unassembled WGS sequence"/>
</dbReference>
<evidence type="ECO:0000256" key="2">
    <source>
        <dbReference type="SAM" id="MobiDB-lite"/>
    </source>
</evidence>
<evidence type="ECO:0000313" key="5">
    <source>
        <dbReference type="Proteomes" id="UP001384579"/>
    </source>
</evidence>
<keyword evidence="1" id="KW-0175">Coiled coil</keyword>
<dbReference type="Pfam" id="PF13809">
    <property type="entry name" value="Tubulin_2"/>
    <property type="match status" value="1"/>
</dbReference>
<organism evidence="4 5">
    <name type="scientific">Microcoleus anatoxicus PTRS2</name>
    <dbReference type="NCBI Taxonomy" id="2705321"/>
    <lineage>
        <taxon>Bacteria</taxon>
        <taxon>Bacillati</taxon>
        <taxon>Cyanobacteriota</taxon>
        <taxon>Cyanophyceae</taxon>
        <taxon>Oscillatoriophycideae</taxon>
        <taxon>Oscillatoriales</taxon>
        <taxon>Microcoleaceae</taxon>
        <taxon>Microcoleus</taxon>
        <taxon>Microcoleus anatoxicus</taxon>
    </lineage>
</organism>
<dbReference type="Gene3D" id="3.40.50.1440">
    <property type="entry name" value="Tubulin/FtsZ, GTPase domain"/>
    <property type="match status" value="1"/>
</dbReference>
<sequence>MATVDEKSMVPTILIGVGGTGNEVLARVRRLVEETYGSLRNFPIISFLIIDTDKEYKLNNPGAGGTPFKDNEKYFAKVSGNEVENIMSNMGNFPWIESWFPNELERNMTALEAGAGQIRACGRFAFFCNYHKIKQSFNSACDRVKGHDTFMLDKYNVKVNSNSVNVFITGSISGGTGSGMLIDIGYAVRKWLQGQSSPTTTAIVPMPNAFAGINVGDRVVANGYAALMELSYFSDYRTEYAVQYSAGLSDEIRDKRPPFDFTYLVGTRNGETEFPLDQIREMIGQNIFLDLTSDFAPHKRSIRDNIKGSWAQADPGGRGYSKQFMSFGLSTIEIPIAQIRTSLSNRLAADFVTWWLNESVVLVPNLLEVVQSDLKGIRLTEMEMLIDLSAAGDKSYLAELSNWVNSIRNEINADNKLQSTQQGFLGVFGSEKGKILEFVNYLQKKVEEYRSDHLREMSPDERLHGDYLQKMYDNRNRIIKEGRKNLEAEFYTILEDRNKGPKFADAFIATVRQIFQNAVEKFRREAEKVWEPNEARFQQQYQKGLEDIRHSQEQFGLSKQDIMEKYCATALSGLEGSLIAIIQRKSRSLGLEVIVRLQEHLTELETRLARLNQKLRQNRDDFQKAADQQASSADVLVINGIKLFDRQQLNDLYRDAIEQLAGASEGAKSKYELGMDGTCSNLSSQVLAEASPMWKQNREADEVMRLFDLPQLQDVQDPDFKEIIDEKTRFVIATAPNNSRLKRDLAACDGLFKMFKNDEGDIRSQLAIAYNKSKPLILLSEPIMRGKDAGFTPALNTKAALVGGRNTTEAAAIKLIPLIRERVGSSDAITPLGEAERHRIVFVQEVGGFSLRCIEGMRELQQSYQDWKGQSIQAKRAQARGESKDAPIPVHIQKEAPFWDVFPEDDKILKLVVQARSLRVLRPEENRNTKEKAIRYTVKTVLGQENVDLASSWEETVQVLAVVACRPDKEEIQKQVTAILNGAETLPQKQQLFSQLKAYLDLRETELEKEGGNESPVYKRELKIIQEVIVTYKLPQPPDGQIEPQLQITGTPKSPESPTPTPGGKETPPQDFVFCTSCGHKNPTNSKFCAKCGTGLTKVG</sequence>
<evidence type="ECO:0000259" key="3">
    <source>
        <dbReference type="Pfam" id="PF13240"/>
    </source>
</evidence>
<dbReference type="SUPFAM" id="SSF52490">
    <property type="entry name" value="Tubulin nucleotide-binding domain-like"/>
    <property type="match status" value="1"/>
</dbReference>
<gene>
    <name evidence="4" type="ORF">WMG39_17410</name>
</gene>
<feature type="region of interest" description="Disordered" evidence="2">
    <location>
        <begin position="1035"/>
        <end position="1068"/>
    </location>
</feature>
<dbReference type="InterPro" id="IPR026870">
    <property type="entry name" value="Zinc_ribbon_dom"/>
</dbReference>
<dbReference type="Pfam" id="PF13240">
    <property type="entry name" value="Zn_Ribbon_1"/>
    <property type="match status" value="1"/>
</dbReference>
<evidence type="ECO:0000256" key="1">
    <source>
        <dbReference type="SAM" id="Coils"/>
    </source>
</evidence>
<proteinExistence type="predicted"/>
<dbReference type="EMBL" id="JBBLXS010000236">
    <property type="protein sequence ID" value="MEK0186614.1"/>
    <property type="molecule type" value="Genomic_DNA"/>
</dbReference>
<reference evidence="4 5" key="1">
    <citation type="journal article" date="2020" name="Harmful Algae">
        <title>Molecular and morphological characterization of a novel dihydroanatoxin-a producing Microcoleus species (cyanobacteria) from the Russian River, California, USA.</title>
        <authorList>
            <person name="Conklin K.Y."/>
            <person name="Stancheva R."/>
            <person name="Otten T.G."/>
            <person name="Fadness R."/>
            <person name="Boyer G.L."/>
            <person name="Read B."/>
            <person name="Zhang X."/>
            <person name="Sheath R.G."/>
        </authorList>
    </citation>
    <scope>NUCLEOTIDE SEQUENCE [LARGE SCALE GENOMIC DNA]</scope>
    <source>
        <strain evidence="4 5">PTRS2</strain>
    </source>
</reference>
<keyword evidence="5" id="KW-1185">Reference proteome</keyword>
<feature type="coiled-coil region" evidence="1">
    <location>
        <begin position="594"/>
        <end position="628"/>
    </location>
</feature>
<dbReference type="InterPro" id="IPR036525">
    <property type="entry name" value="Tubulin/FtsZ_GTPase_sf"/>
</dbReference>
<comment type="caution">
    <text evidence="4">The sequence shown here is derived from an EMBL/GenBank/DDBJ whole genome shotgun (WGS) entry which is preliminary data.</text>
</comment>
<protein>
    <submittedName>
        <fullName evidence="4">Tubulin-like doman-containing protein</fullName>
    </submittedName>
</protein>
<dbReference type="InterPro" id="IPR025904">
    <property type="entry name" value="Tubulin-like"/>
</dbReference>